<organism evidence="1 2">
    <name type="scientific">Streblomastix strix</name>
    <dbReference type="NCBI Taxonomy" id="222440"/>
    <lineage>
        <taxon>Eukaryota</taxon>
        <taxon>Metamonada</taxon>
        <taxon>Preaxostyla</taxon>
        <taxon>Oxymonadida</taxon>
        <taxon>Streblomastigidae</taxon>
        <taxon>Streblomastix</taxon>
    </lineage>
</organism>
<evidence type="ECO:0000313" key="1">
    <source>
        <dbReference type="EMBL" id="KAA6391345.1"/>
    </source>
</evidence>
<protein>
    <submittedName>
        <fullName evidence="1">Uncharacterized protein</fullName>
    </submittedName>
</protein>
<proteinExistence type="predicted"/>
<sequence length="82" mass="9318">MSIEGIQSTNSLAKELSFLTQQQASLFRDPQRKLDIIMIDEEMGARPLCGISDAGEQRFVMKSRTMHIKQTSKRSTIMIVDE</sequence>
<name>A0A5J4W9K9_9EUKA</name>
<reference evidence="1 2" key="1">
    <citation type="submission" date="2019-03" db="EMBL/GenBank/DDBJ databases">
        <title>Single cell metagenomics reveals metabolic interactions within the superorganism composed of flagellate Streblomastix strix and complex community of Bacteroidetes bacteria on its surface.</title>
        <authorList>
            <person name="Treitli S.C."/>
            <person name="Kolisko M."/>
            <person name="Husnik F."/>
            <person name="Keeling P."/>
            <person name="Hampl V."/>
        </authorList>
    </citation>
    <scope>NUCLEOTIDE SEQUENCE [LARGE SCALE GENOMIC DNA]</scope>
    <source>
        <strain evidence="1">ST1C</strain>
    </source>
</reference>
<gene>
    <name evidence="1" type="ORF">EZS28_013127</name>
</gene>
<accession>A0A5J4W9K9</accession>
<dbReference type="EMBL" id="SNRW01002909">
    <property type="protein sequence ID" value="KAA6391345.1"/>
    <property type="molecule type" value="Genomic_DNA"/>
</dbReference>
<comment type="caution">
    <text evidence="1">The sequence shown here is derived from an EMBL/GenBank/DDBJ whole genome shotgun (WGS) entry which is preliminary data.</text>
</comment>
<evidence type="ECO:0000313" key="2">
    <source>
        <dbReference type="Proteomes" id="UP000324800"/>
    </source>
</evidence>
<dbReference type="AlphaFoldDB" id="A0A5J4W9K9"/>
<dbReference type="Proteomes" id="UP000324800">
    <property type="component" value="Unassembled WGS sequence"/>
</dbReference>